<keyword evidence="2" id="KW-0732">Signal</keyword>
<feature type="region of interest" description="Disordered" evidence="1">
    <location>
        <begin position="32"/>
        <end position="77"/>
    </location>
</feature>
<dbReference type="PROSITE" id="PS51257">
    <property type="entry name" value="PROKAR_LIPOPROTEIN"/>
    <property type="match status" value="1"/>
</dbReference>
<dbReference type="EMBL" id="LMTZ01000102">
    <property type="protein sequence ID" value="KST65897.1"/>
    <property type="molecule type" value="Genomic_DNA"/>
</dbReference>
<dbReference type="RefSeq" id="WP_153009653.1">
    <property type="nucleotide sequence ID" value="NZ_LMTZ01000102.1"/>
</dbReference>
<evidence type="ECO:0008006" key="5">
    <source>
        <dbReference type="Google" id="ProtNLM"/>
    </source>
</evidence>
<sequence length="91" mass="9920">MKPTKNLVKKFAQFSLILSLMVVAAACGGGDSYDQTDSNRDSNRQVNRQSVSVRNGKVDIDCSGSSEGTTSTTTVNGQEYRCENGRVRKVR</sequence>
<feature type="compositionally biased region" description="Polar residues" evidence="1">
    <location>
        <begin position="44"/>
        <end position="53"/>
    </location>
</feature>
<evidence type="ECO:0000256" key="1">
    <source>
        <dbReference type="SAM" id="MobiDB-lite"/>
    </source>
</evidence>
<dbReference type="OrthoDB" id="515886at2"/>
<evidence type="ECO:0000313" key="4">
    <source>
        <dbReference type="Proteomes" id="UP000053372"/>
    </source>
</evidence>
<protein>
    <recommendedName>
        <fullName evidence="5">Lipoprotein</fullName>
    </recommendedName>
</protein>
<dbReference type="AlphaFoldDB" id="A0A0V7ZMZ0"/>
<accession>A0A0V7ZMZ0</accession>
<name>A0A0V7ZMZ0_9CYAN</name>
<comment type="caution">
    <text evidence="3">The sequence shown here is derived from an EMBL/GenBank/DDBJ whole genome shotgun (WGS) entry which is preliminary data.</text>
</comment>
<reference evidence="3 4" key="1">
    <citation type="journal article" date="2015" name="Genome Announc.">
        <title>Draft Genome of the Euendolithic (true boring) Cyanobacterium Mastigocoleus testarum strain BC008.</title>
        <authorList>
            <person name="Guida B.S."/>
            <person name="Garcia-Pichel F."/>
        </authorList>
    </citation>
    <scope>NUCLEOTIDE SEQUENCE [LARGE SCALE GENOMIC DNA]</scope>
    <source>
        <strain evidence="3 4">BC008</strain>
    </source>
</reference>
<keyword evidence="4" id="KW-1185">Reference proteome</keyword>
<dbReference type="Proteomes" id="UP000053372">
    <property type="component" value="Unassembled WGS sequence"/>
</dbReference>
<evidence type="ECO:0000313" key="3">
    <source>
        <dbReference type="EMBL" id="KST65897.1"/>
    </source>
</evidence>
<organism evidence="3 4">
    <name type="scientific">Mastigocoleus testarum BC008</name>
    <dbReference type="NCBI Taxonomy" id="371196"/>
    <lineage>
        <taxon>Bacteria</taxon>
        <taxon>Bacillati</taxon>
        <taxon>Cyanobacteriota</taxon>
        <taxon>Cyanophyceae</taxon>
        <taxon>Nostocales</taxon>
        <taxon>Hapalosiphonaceae</taxon>
        <taxon>Mastigocoleus</taxon>
    </lineage>
</organism>
<evidence type="ECO:0000256" key="2">
    <source>
        <dbReference type="SAM" id="SignalP"/>
    </source>
</evidence>
<feature type="signal peptide" evidence="2">
    <location>
        <begin position="1"/>
        <end position="24"/>
    </location>
</feature>
<proteinExistence type="predicted"/>
<feature type="compositionally biased region" description="Low complexity" evidence="1">
    <location>
        <begin position="63"/>
        <end position="74"/>
    </location>
</feature>
<feature type="chain" id="PRO_5006890121" description="Lipoprotein" evidence="2">
    <location>
        <begin position="25"/>
        <end position="91"/>
    </location>
</feature>
<gene>
    <name evidence="3" type="ORF">BC008_23255</name>
</gene>